<keyword evidence="2" id="KW-0961">Cell wall biogenesis/degradation</keyword>
<dbReference type="Pfam" id="PF01520">
    <property type="entry name" value="Amidase_3"/>
    <property type="match status" value="1"/>
</dbReference>
<feature type="region of interest" description="Disordered" evidence="3">
    <location>
        <begin position="231"/>
        <end position="256"/>
    </location>
</feature>
<evidence type="ECO:0000256" key="1">
    <source>
        <dbReference type="ARBA" id="ARBA00022801"/>
    </source>
</evidence>
<organism evidence="5 6">
    <name type="scientific">Cytobacillus spartinae</name>
    <dbReference type="NCBI Taxonomy" id="3299023"/>
    <lineage>
        <taxon>Bacteria</taxon>
        <taxon>Bacillati</taxon>
        <taxon>Bacillota</taxon>
        <taxon>Bacilli</taxon>
        <taxon>Bacillales</taxon>
        <taxon>Bacillaceae</taxon>
        <taxon>Cytobacillus</taxon>
    </lineage>
</organism>
<dbReference type="PANTHER" id="PTHR34408:SF1">
    <property type="entry name" value="GLYCOSYL HYDROLASE FAMILY 19 DOMAIN-CONTAINING PROTEIN HI_1415"/>
    <property type="match status" value="1"/>
</dbReference>
<accession>A0ABW6KH57</accession>
<evidence type="ECO:0000259" key="4">
    <source>
        <dbReference type="PROSITE" id="PS51781"/>
    </source>
</evidence>
<dbReference type="InterPro" id="IPR002508">
    <property type="entry name" value="MurNAc-LAA_cat"/>
</dbReference>
<evidence type="ECO:0000313" key="6">
    <source>
        <dbReference type="Proteomes" id="UP001601059"/>
    </source>
</evidence>
<dbReference type="Gene3D" id="3.40.630.40">
    <property type="entry name" value="Zn-dependent exopeptidases"/>
    <property type="match status" value="1"/>
</dbReference>
<dbReference type="PROSITE" id="PS51781">
    <property type="entry name" value="SH3B"/>
    <property type="match status" value="5"/>
</dbReference>
<name>A0ABW6KH57_9BACI</name>
<dbReference type="PANTHER" id="PTHR34408">
    <property type="entry name" value="FAMILY PROTEIN, PUTATIVE-RELATED"/>
    <property type="match status" value="1"/>
</dbReference>
<evidence type="ECO:0000256" key="3">
    <source>
        <dbReference type="SAM" id="MobiDB-lite"/>
    </source>
</evidence>
<dbReference type="Pfam" id="PF08239">
    <property type="entry name" value="SH3_3"/>
    <property type="match status" value="5"/>
</dbReference>
<dbReference type="CDD" id="cd02696">
    <property type="entry name" value="MurNAc-LAA"/>
    <property type="match status" value="1"/>
</dbReference>
<feature type="domain" description="SH3b" evidence="4">
    <location>
        <begin position="98"/>
        <end position="160"/>
    </location>
</feature>
<feature type="domain" description="SH3b" evidence="4">
    <location>
        <begin position="174"/>
        <end position="236"/>
    </location>
</feature>
<proteinExistence type="predicted"/>
<dbReference type="SMART" id="SM00646">
    <property type="entry name" value="Ami_3"/>
    <property type="match status" value="1"/>
</dbReference>
<evidence type="ECO:0000313" key="5">
    <source>
        <dbReference type="EMBL" id="MFE8703496.1"/>
    </source>
</evidence>
<feature type="domain" description="SH3b" evidence="4">
    <location>
        <begin position="329"/>
        <end position="392"/>
    </location>
</feature>
<comment type="caution">
    <text evidence="5">The sequence shown here is derived from an EMBL/GenBank/DDBJ whole genome shotgun (WGS) entry which is preliminary data.</text>
</comment>
<sequence length="585" mass="64293">MHRKRWLSFFICLTLLIGIVPIPNVVNAEGDTVTISSTVLNVREGPGLSYKVLKQVNKGDTFALVKEDGDWLQIDLGSNQYGWVANWLVKRNSVQTLSSQVTITTDGLRVRSGPGTTFQVIGTVNSGEKVKVLESSGTWLKINTSFGDGWISKEFTKTQNNQEPVNQKEVEKKTTYGIVTVASLNVRNSPSLQGSIIGKLKKGEKVQILAEDKEWVKIQFTNQEAWISSEFLTGEESTETPQKETEKKPSTPQGIIGKVTATSLNVRDSGSLSGKVIGTVKLGETYQIIEEVNNWAKIEFKTGTSGWIAGWFLDKQPPQKVPSKEQTVKDSSISIIHNGTNIRKGPSLNTAVILRANSGKTFPIISLNNDWYEIKLDNGTSGFVAGWIVTVSGSAPQVEKPGAEIHLKNKTVIIDPGHGGRDRGATGARGTLEKDLTLRTGQLLYDKLKASGANVILTRSNDSYLSLSSRVGMSHYHNADAFISIHYDSIIDSTVRGMTSYYYHDYQKSLATLVHTGTISQAKLKDRGVRVGDYHVIRENKRSSVLLELGYLSNPSEEMLISSGPYQERVASGIYQGLAKYFKGN</sequence>
<feature type="domain" description="SH3b" evidence="4">
    <location>
        <begin position="30"/>
        <end position="92"/>
    </location>
</feature>
<dbReference type="PIRSF" id="PIRSF037846">
    <property type="entry name" value="Autolysin_YrvJ_prd"/>
    <property type="match status" value="1"/>
</dbReference>
<evidence type="ECO:0000256" key="2">
    <source>
        <dbReference type="ARBA" id="ARBA00023316"/>
    </source>
</evidence>
<dbReference type="Proteomes" id="UP001601059">
    <property type="component" value="Unassembled WGS sequence"/>
</dbReference>
<dbReference type="Gene3D" id="2.30.30.40">
    <property type="entry name" value="SH3 Domains"/>
    <property type="match status" value="5"/>
</dbReference>
<gene>
    <name evidence="5" type="ORF">ACFYKX_23305</name>
</gene>
<dbReference type="SUPFAM" id="SSF53187">
    <property type="entry name" value="Zn-dependent exopeptidases"/>
    <property type="match status" value="1"/>
</dbReference>
<reference evidence="5 6" key="1">
    <citation type="submission" date="2024-08" db="EMBL/GenBank/DDBJ databases">
        <title>Two novel Cytobacillus novel species.</title>
        <authorList>
            <person name="Liu G."/>
        </authorList>
    </citation>
    <scope>NUCLEOTIDE SEQUENCE [LARGE SCALE GENOMIC DNA]</scope>
    <source>
        <strain evidence="5 6">FJAT-54145</strain>
    </source>
</reference>
<keyword evidence="1" id="KW-0378">Hydrolase</keyword>
<dbReference type="RefSeq" id="WP_389364082.1">
    <property type="nucleotide sequence ID" value="NZ_JBIACK010000016.1"/>
</dbReference>
<feature type="domain" description="SH3b" evidence="4">
    <location>
        <begin position="254"/>
        <end position="316"/>
    </location>
</feature>
<dbReference type="EMBL" id="JBIACK010000016">
    <property type="protein sequence ID" value="MFE8703496.1"/>
    <property type="molecule type" value="Genomic_DNA"/>
</dbReference>
<dbReference type="InterPro" id="IPR017293">
    <property type="entry name" value="N-acetylmuramoyl-L-ala_amidase"/>
</dbReference>
<dbReference type="InterPro" id="IPR003646">
    <property type="entry name" value="SH3-like_bac-type"/>
</dbReference>
<dbReference type="InterPro" id="IPR052354">
    <property type="entry name" value="Cell_Wall_Dynamics_Protein"/>
</dbReference>
<keyword evidence="6" id="KW-1185">Reference proteome</keyword>
<protein>
    <submittedName>
        <fullName evidence="5">SH3 domain-containing protein</fullName>
    </submittedName>
</protein>
<dbReference type="SMART" id="SM00287">
    <property type="entry name" value="SH3b"/>
    <property type="match status" value="5"/>
</dbReference>